<comment type="caution">
    <text evidence="1">The sequence shown here is derived from an EMBL/GenBank/DDBJ whole genome shotgun (WGS) entry which is preliminary data.</text>
</comment>
<dbReference type="Proteomes" id="UP000037035">
    <property type="component" value="Unassembled WGS sequence"/>
</dbReference>
<evidence type="ECO:0008006" key="3">
    <source>
        <dbReference type="Google" id="ProtNLM"/>
    </source>
</evidence>
<dbReference type="EMBL" id="LAVV01008638">
    <property type="protein sequence ID" value="KNZ52303.1"/>
    <property type="molecule type" value="Genomic_DNA"/>
</dbReference>
<keyword evidence="2" id="KW-1185">Reference proteome</keyword>
<name>A0A0L6UUV3_9BASI</name>
<protein>
    <recommendedName>
        <fullName evidence="3">DUF4219 domain-containing protein</fullName>
    </recommendedName>
</protein>
<accession>A0A0L6UUV3</accession>
<organism evidence="1 2">
    <name type="scientific">Puccinia sorghi</name>
    <dbReference type="NCBI Taxonomy" id="27349"/>
    <lineage>
        <taxon>Eukaryota</taxon>
        <taxon>Fungi</taxon>
        <taxon>Dikarya</taxon>
        <taxon>Basidiomycota</taxon>
        <taxon>Pucciniomycotina</taxon>
        <taxon>Pucciniomycetes</taxon>
        <taxon>Pucciniales</taxon>
        <taxon>Pucciniaceae</taxon>
        <taxon>Puccinia</taxon>
    </lineage>
</organism>
<evidence type="ECO:0000313" key="2">
    <source>
        <dbReference type="Proteomes" id="UP000037035"/>
    </source>
</evidence>
<gene>
    <name evidence="1" type="ORF">VP01_3622g2</name>
</gene>
<reference evidence="1 2" key="1">
    <citation type="submission" date="2015-08" db="EMBL/GenBank/DDBJ databases">
        <title>Next Generation Sequencing and Analysis of the Genome of Puccinia sorghi L Schw, the Causal Agent of Maize Common Rust.</title>
        <authorList>
            <person name="Rochi L."/>
            <person name="Burguener G."/>
            <person name="Darino M."/>
            <person name="Turjanski A."/>
            <person name="Kreff E."/>
            <person name="Dieguez M.J."/>
            <person name="Sacco F."/>
        </authorList>
    </citation>
    <scope>NUCLEOTIDE SEQUENCE [LARGE SCALE GENOMIC DNA]</scope>
    <source>
        <strain evidence="1 2">RO10H11247</strain>
    </source>
</reference>
<dbReference type="OrthoDB" id="2501395at2759"/>
<sequence>MAERTNKTSCKNIPLLNDTNFATWLVRIKVYLRSKKLLKESAFDSVVTPSNEEDPHALGNKIISQYASTSVNNKGRVWLNFMRYEYNGKLKTFITDISHLLNKITVIKLGVPDDHTFQVTRVGLPGRIS</sequence>
<proteinExistence type="predicted"/>
<dbReference type="VEuPathDB" id="FungiDB:VP01_3622g2"/>
<dbReference type="AlphaFoldDB" id="A0A0L6UUV3"/>
<evidence type="ECO:0000313" key="1">
    <source>
        <dbReference type="EMBL" id="KNZ52303.1"/>
    </source>
</evidence>